<dbReference type="EMBL" id="FNXT01000346">
    <property type="protein sequence ID" value="SZX63823.1"/>
    <property type="molecule type" value="Genomic_DNA"/>
</dbReference>
<accession>A0A383VFW7</accession>
<evidence type="ECO:0000313" key="2">
    <source>
        <dbReference type="EMBL" id="SZX63823.1"/>
    </source>
</evidence>
<protein>
    <submittedName>
        <fullName evidence="2">Uncharacterized protein</fullName>
    </submittedName>
</protein>
<dbReference type="STRING" id="3088.A0A383VFW7"/>
<organism evidence="2 3">
    <name type="scientific">Tetradesmus obliquus</name>
    <name type="common">Green alga</name>
    <name type="synonym">Acutodesmus obliquus</name>
    <dbReference type="NCBI Taxonomy" id="3088"/>
    <lineage>
        <taxon>Eukaryota</taxon>
        <taxon>Viridiplantae</taxon>
        <taxon>Chlorophyta</taxon>
        <taxon>core chlorophytes</taxon>
        <taxon>Chlorophyceae</taxon>
        <taxon>CS clade</taxon>
        <taxon>Sphaeropleales</taxon>
        <taxon>Scenedesmaceae</taxon>
        <taxon>Tetradesmus</taxon>
    </lineage>
</organism>
<feature type="compositionally biased region" description="Polar residues" evidence="1">
    <location>
        <begin position="107"/>
        <end position="129"/>
    </location>
</feature>
<dbReference type="AlphaFoldDB" id="A0A383VFW7"/>
<feature type="region of interest" description="Disordered" evidence="1">
    <location>
        <begin position="97"/>
        <end position="190"/>
    </location>
</feature>
<evidence type="ECO:0000256" key="1">
    <source>
        <dbReference type="SAM" id="MobiDB-lite"/>
    </source>
</evidence>
<proteinExistence type="predicted"/>
<feature type="compositionally biased region" description="Low complexity" evidence="1">
    <location>
        <begin position="132"/>
        <end position="183"/>
    </location>
</feature>
<name>A0A383VFW7_TETOB</name>
<gene>
    <name evidence="2" type="ORF">BQ4739_LOCUS4367</name>
</gene>
<reference evidence="2 3" key="1">
    <citation type="submission" date="2016-10" db="EMBL/GenBank/DDBJ databases">
        <authorList>
            <person name="Cai Z."/>
        </authorList>
    </citation>
    <scope>NUCLEOTIDE SEQUENCE [LARGE SCALE GENOMIC DNA]</scope>
</reference>
<sequence length="561" mass="57586">MLYDIRVNKTIAPIDVRLDGQFAEQVAAQMTTTQVDEFCAAATDPAMATAVRTMNEARGAAATKARIQWQQEQTSKASPESAVADATAARMRRAGFDDSAMPAGKTVPTQAASKPTNATSGSKDLSQQPHLPAAAPATPAAHTTASNPAATSPPAGSTAAPTGSKTQTAAATSATPKPAATQAEPAAMSTPFATDATSGLWKPAVADYGSVTGGYAVLMAPLTAARLYANNNGDSRSDTPAVAVAVTTCAALELTNFVVSVVCGLTGTTGVWAGGSFIASGGVWSAPAEIACLLAQSATEAAFKLCNDVVTGTDFVDGNIDAAEVQAAYENGRKALDNHLILWNKANSDTGAIQTGITTSTTTLSTAVSTATTTITTAVSTATTTLQGDISTATTTLQNDITQATNTITRTIDAATTRLVNKIDVSTNNILAQVRGTEAALSRQLAAAQAAIIADTHATVAAAVATLTALNKELTLVLSSQVCDLKTDVALVQRESDYLRRLLLTPETKRPGFNCPLLTASTTPKNKCDVRCPMVKPNACTAVNTTFVVPARQVQPLGFCQ</sequence>
<evidence type="ECO:0000313" key="3">
    <source>
        <dbReference type="Proteomes" id="UP000256970"/>
    </source>
</evidence>
<dbReference type="Proteomes" id="UP000256970">
    <property type="component" value="Unassembled WGS sequence"/>
</dbReference>
<keyword evidence="3" id="KW-1185">Reference proteome</keyword>